<dbReference type="EMBL" id="OZ035825">
    <property type="protein sequence ID" value="CAL1601404.1"/>
    <property type="molecule type" value="Genomic_DNA"/>
</dbReference>
<reference evidence="1 2" key="1">
    <citation type="submission" date="2024-04" db="EMBL/GenBank/DDBJ databases">
        <authorList>
            <person name="Waldvogel A.-M."/>
            <person name="Schoenle A."/>
        </authorList>
    </citation>
    <scope>NUCLEOTIDE SEQUENCE [LARGE SCALE GENOMIC DNA]</scope>
</reference>
<gene>
    <name evidence="1" type="ORF">KC01_LOCUS29384</name>
</gene>
<dbReference type="Proteomes" id="UP001497482">
    <property type="component" value="Chromosome 3"/>
</dbReference>
<dbReference type="InterPro" id="IPR009079">
    <property type="entry name" value="4_helix_cytokine-like_core"/>
</dbReference>
<dbReference type="AlphaFoldDB" id="A0AAV2LP10"/>
<sequence length="197" mass="22500">MTLKSNAVSIAEQLHYECTILLELFRKKESFSSSLTGADVRLVPVQQSSDNEGRLWGLYSALVLCQALMDKAMSKEEEELGSGEMGEYEKQRRIVYERLKYLIATIWNLLETKLCSSVGTEVECPTLLFELKLWIYSVFKEIHFWAEMAGSILLQLESAKGPSRSRTGRSTVIAENREKFDIDGECTRKYSTIFNVM</sequence>
<keyword evidence="2" id="KW-1185">Reference proteome</keyword>
<dbReference type="InterPro" id="IPR000151">
    <property type="entry name" value="Ciliary_neurotrophic_fac_CNTF"/>
</dbReference>
<dbReference type="PANTHER" id="PTHR15196">
    <property type="entry name" value="CILIARY NEUROTROPHIC FACTOR"/>
    <property type="match status" value="1"/>
</dbReference>
<dbReference type="GO" id="GO:0005127">
    <property type="term" value="F:ciliary neurotrophic factor receptor binding"/>
    <property type="evidence" value="ECO:0007669"/>
    <property type="project" value="InterPro"/>
</dbReference>
<proteinExistence type="predicted"/>
<dbReference type="GO" id="GO:0043524">
    <property type="term" value="P:negative regulation of neuron apoptotic process"/>
    <property type="evidence" value="ECO:0007669"/>
    <property type="project" value="InterPro"/>
</dbReference>
<dbReference type="PANTHER" id="PTHR15196:SF1">
    <property type="entry name" value="CILIARY NEUROTROPHIC FACTOR"/>
    <property type="match status" value="1"/>
</dbReference>
<protein>
    <submittedName>
        <fullName evidence="1">Uncharacterized protein</fullName>
    </submittedName>
</protein>
<dbReference type="GO" id="GO:0070120">
    <property type="term" value="P:ciliary neurotrophic factor-mediated signaling pathway"/>
    <property type="evidence" value="ECO:0007669"/>
    <property type="project" value="InterPro"/>
</dbReference>
<dbReference type="Gene3D" id="1.20.1250.10">
    <property type="match status" value="1"/>
</dbReference>
<evidence type="ECO:0000313" key="1">
    <source>
        <dbReference type="EMBL" id="CAL1601404.1"/>
    </source>
</evidence>
<evidence type="ECO:0000313" key="2">
    <source>
        <dbReference type="Proteomes" id="UP001497482"/>
    </source>
</evidence>
<organism evidence="1 2">
    <name type="scientific">Knipowitschia caucasica</name>
    <name type="common">Caucasian dwarf goby</name>
    <name type="synonym">Pomatoschistus caucasicus</name>
    <dbReference type="NCBI Taxonomy" id="637954"/>
    <lineage>
        <taxon>Eukaryota</taxon>
        <taxon>Metazoa</taxon>
        <taxon>Chordata</taxon>
        <taxon>Craniata</taxon>
        <taxon>Vertebrata</taxon>
        <taxon>Euteleostomi</taxon>
        <taxon>Actinopterygii</taxon>
        <taxon>Neopterygii</taxon>
        <taxon>Teleostei</taxon>
        <taxon>Neoteleostei</taxon>
        <taxon>Acanthomorphata</taxon>
        <taxon>Gobiaria</taxon>
        <taxon>Gobiiformes</taxon>
        <taxon>Gobioidei</taxon>
        <taxon>Gobiidae</taxon>
        <taxon>Gobiinae</taxon>
        <taxon>Knipowitschia</taxon>
    </lineage>
</organism>
<name>A0AAV2LP10_KNICA</name>
<accession>A0AAV2LP10</accession>